<evidence type="ECO:0000256" key="1">
    <source>
        <dbReference type="SAM" id="MobiDB-lite"/>
    </source>
</evidence>
<name>A0A1X2GEB9_9FUNG</name>
<dbReference type="EMBL" id="MCGT01000019">
    <property type="protein sequence ID" value="ORX51918.1"/>
    <property type="molecule type" value="Genomic_DNA"/>
</dbReference>
<comment type="caution">
    <text evidence="3">The sequence shown here is derived from an EMBL/GenBank/DDBJ whole genome shotgun (WGS) entry which is preliminary data.</text>
</comment>
<feature type="compositionally biased region" description="Polar residues" evidence="1">
    <location>
        <begin position="97"/>
        <end position="110"/>
    </location>
</feature>
<keyword evidence="4" id="KW-1185">Reference proteome</keyword>
<proteinExistence type="predicted"/>
<gene>
    <name evidence="3" type="ORF">DM01DRAFT_1336912</name>
</gene>
<sequence>MSKFTTAGNLRRHLTTQHGFSIPHRFSIERRRNSEIYIYVGEPPSSDVEIQQHCACPCCNDHFAELTSLNCHFFGAHYEYVGHQSQGESDQQDEENVPSSSLSVTPNSTGQKRNYDEALCLDGIIFDSPLGEHLFAKNFDVSNAFGAMKASLATNKSKLSLEDNLFLALSSTSILLLQPNKYPDEVQPFFSYDDWREASERIQLMFKIKRLPMPIATTMQFIEITDKLRSKSISRVGAVIRLKSLTLQAQEKKLAKAFAGMISKLPFVALDEDMHEMERCSRFVDPFLSGLFDDPDNGVYLRWTDETTLTATKSCGVKWGSSLAYGEAKPATQVDNHLVVNKDLVKVALLCKEALDNQLYEGMLGIQVIGRTVAFYVLTLPAQSLYTLIPLAQIELPDSLQDLPSFATETPSLLKVLDAFDRLCVPAAHPEVTRQRLAPTLTMSKILQLFSESKGCKRPCNLYLRYN</sequence>
<evidence type="ECO:0000259" key="2">
    <source>
        <dbReference type="PROSITE" id="PS00028"/>
    </source>
</evidence>
<accession>A0A1X2GEB9</accession>
<feature type="region of interest" description="Disordered" evidence="1">
    <location>
        <begin position="84"/>
        <end position="110"/>
    </location>
</feature>
<dbReference type="Proteomes" id="UP000242146">
    <property type="component" value="Unassembled WGS sequence"/>
</dbReference>
<dbReference type="PROSITE" id="PS00028">
    <property type="entry name" value="ZINC_FINGER_C2H2_1"/>
    <property type="match status" value="1"/>
</dbReference>
<organism evidence="3 4">
    <name type="scientific">Hesseltinella vesiculosa</name>
    <dbReference type="NCBI Taxonomy" id="101127"/>
    <lineage>
        <taxon>Eukaryota</taxon>
        <taxon>Fungi</taxon>
        <taxon>Fungi incertae sedis</taxon>
        <taxon>Mucoromycota</taxon>
        <taxon>Mucoromycotina</taxon>
        <taxon>Mucoromycetes</taxon>
        <taxon>Mucorales</taxon>
        <taxon>Cunninghamellaceae</taxon>
        <taxon>Hesseltinella</taxon>
    </lineage>
</organism>
<feature type="domain" description="C2H2-type" evidence="2">
    <location>
        <begin position="54"/>
        <end position="77"/>
    </location>
</feature>
<evidence type="ECO:0000313" key="4">
    <source>
        <dbReference type="Proteomes" id="UP000242146"/>
    </source>
</evidence>
<dbReference type="InterPro" id="IPR013087">
    <property type="entry name" value="Znf_C2H2_type"/>
</dbReference>
<dbReference type="AlphaFoldDB" id="A0A1X2GEB9"/>
<dbReference type="OrthoDB" id="2282888at2759"/>
<reference evidence="3 4" key="1">
    <citation type="submission" date="2016-07" db="EMBL/GenBank/DDBJ databases">
        <title>Pervasive Adenine N6-methylation of Active Genes in Fungi.</title>
        <authorList>
            <consortium name="DOE Joint Genome Institute"/>
            <person name="Mondo S.J."/>
            <person name="Dannebaum R.O."/>
            <person name="Kuo R.C."/>
            <person name="Labutti K."/>
            <person name="Haridas S."/>
            <person name="Kuo A."/>
            <person name="Salamov A."/>
            <person name="Ahrendt S.R."/>
            <person name="Lipzen A."/>
            <person name="Sullivan W."/>
            <person name="Andreopoulos W.B."/>
            <person name="Clum A."/>
            <person name="Lindquist E."/>
            <person name="Daum C."/>
            <person name="Ramamoorthy G.K."/>
            <person name="Gryganskyi A."/>
            <person name="Culley D."/>
            <person name="Magnuson J.K."/>
            <person name="James T.Y."/>
            <person name="O'Malley M.A."/>
            <person name="Stajich J.E."/>
            <person name="Spatafora J.W."/>
            <person name="Visel A."/>
            <person name="Grigoriev I.V."/>
        </authorList>
    </citation>
    <scope>NUCLEOTIDE SEQUENCE [LARGE SCALE GENOMIC DNA]</scope>
    <source>
        <strain evidence="3 4">NRRL 3301</strain>
    </source>
</reference>
<evidence type="ECO:0000313" key="3">
    <source>
        <dbReference type="EMBL" id="ORX51918.1"/>
    </source>
</evidence>
<protein>
    <recommendedName>
        <fullName evidence="2">C2H2-type domain-containing protein</fullName>
    </recommendedName>
</protein>